<sequence>MAKNRLVGAKVDATGELIELKFHTRAYRDMAPAELAAAVTDVVNRARRQMAERVSGVYSPFLPEEVDTRAAMDGRLDPREVLDRMGVSLDDLGSPPVFPSAPFPKEGDRDERTR</sequence>
<dbReference type="AlphaFoldDB" id="A0A841IKG0"/>
<organism evidence="2 3">
    <name type="scientific">Nocardiopsis algeriensis</name>
    <dbReference type="NCBI Taxonomy" id="1478215"/>
    <lineage>
        <taxon>Bacteria</taxon>
        <taxon>Bacillati</taxon>
        <taxon>Actinomycetota</taxon>
        <taxon>Actinomycetes</taxon>
        <taxon>Streptosporangiales</taxon>
        <taxon>Nocardiopsidaceae</taxon>
        <taxon>Nocardiopsis</taxon>
    </lineage>
</organism>
<evidence type="ECO:0000256" key="1">
    <source>
        <dbReference type="SAM" id="MobiDB-lite"/>
    </source>
</evidence>
<comment type="caution">
    <text evidence="2">The sequence shown here is derived from an EMBL/GenBank/DDBJ whole genome shotgun (WGS) entry which is preliminary data.</text>
</comment>
<protein>
    <recommendedName>
        <fullName evidence="4">YbaB/EbfC DNA-binding family protein</fullName>
    </recommendedName>
</protein>
<feature type="region of interest" description="Disordered" evidence="1">
    <location>
        <begin position="86"/>
        <end position="114"/>
    </location>
</feature>
<dbReference type="EMBL" id="JACHJO010000003">
    <property type="protein sequence ID" value="MBB6119143.1"/>
    <property type="molecule type" value="Genomic_DNA"/>
</dbReference>
<reference evidence="2 3" key="1">
    <citation type="submission" date="2020-08" db="EMBL/GenBank/DDBJ databases">
        <title>Genomic Encyclopedia of Type Strains, Phase III (KMG-III): the genomes of soil and plant-associated and newly described type strains.</title>
        <authorList>
            <person name="Whitman W."/>
        </authorList>
    </citation>
    <scope>NUCLEOTIDE SEQUENCE [LARGE SCALE GENOMIC DNA]</scope>
    <source>
        <strain evidence="2 3">CECT 8712</strain>
    </source>
</reference>
<evidence type="ECO:0000313" key="3">
    <source>
        <dbReference type="Proteomes" id="UP000536604"/>
    </source>
</evidence>
<dbReference type="InterPro" id="IPR036894">
    <property type="entry name" value="YbaB-like_sf"/>
</dbReference>
<evidence type="ECO:0000313" key="2">
    <source>
        <dbReference type="EMBL" id="MBB6119143.1"/>
    </source>
</evidence>
<dbReference type="Proteomes" id="UP000536604">
    <property type="component" value="Unassembled WGS sequence"/>
</dbReference>
<feature type="compositionally biased region" description="Basic and acidic residues" evidence="1">
    <location>
        <begin position="105"/>
        <end position="114"/>
    </location>
</feature>
<dbReference type="Gene3D" id="3.30.1310.10">
    <property type="entry name" value="Nucleoid-associated protein YbaB-like domain"/>
    <property type="match status" value="1"/>
</dbReference>
<proteinExistence type="predicted"/>
<accession>A0A841IKG0</accession>
<evidence type="ECO:0008006" key="4">
    <source>
        <dbReference type="Google" id="ProtNLM"/>
    </source>
</evidence>
<keyword evidence="3" id="KW-1185">Reference proteome</keyword>
<gene>
    <name evidence="2" type="ORF">FHS13_001078</name>
</gene>
<name>A0A841IKG0_9ACTN</name>